<organism evidence="2 3">
    <name type="scientific">Gossypium stocksii</name>
    <dbReference type="NCBI Taxonomy" id="47602"/>
    <lineage>
        <taxon>Eukaryota</taxon>
        <taxon>Viridiplantae</taxon>
        <taxon>Streptophyta</taxon>
        <taxon>Embryophyta</taxon>
        <taxon>Tracheophyta</taxon>
        <taxon>Spermatophyta</taxon>
        <taxon>Magnoliopsida</taxon>
        <taxon>eudicotyledons</taxon>
        <taxon>Gunneridae</taxon>
        <taxon>Pentapetalae</taxon>
        <taxon>rosids</taxon>
        <taxon>malvids</taxon>
        <taxon>Malvales</taxon>
        <taxon>Malvaceae</taxon>
        <taxon>Malvoideae</taxon>
        <taxon>Gossypium</taxon>
    </lineage>
</organism>
<keyword evidence="1" id="KW-0472">Membrane</keyword>
<evidence type="ECO:0000313" key="3">
    <source>
        <dbReference type="Proteomes" id="UP000828251"/>
    </source>
</evidence>
<evidence type="ECO:0000313" key="2">
    <source>
        <dbReference type="EMBL" id="KAH1072731.1"/>
    </source>
</evidence>
<evidence type="ECO:0000256" key="1">
    <source>
        <dbReference type="SAM" id="Phobius"/>
    </source>
</evidence>
<dbReference type="EMBL" id="JAIQCV010000008">
    <property type="protein sequence ID" value="KAH1072731.1"/>
    <property type="molecule type" value="Genomic_DNA"/>
</dbReference>
<keyword evidence="3" id="KW-1185">Reference proteome</keyword>
<feature type="transmembrane region" description="Helical" evidence="1">
    <location>
        <begin position="24"/>
        <end position="42"/>
    </location>
</feature>
<dbReference type="Proteomes" id="UP000828251">
    <property type="component" value="Unassembled WGS sequence"/>
</dbReference>
<proteinExistence type="predicted"/>
<gene>
    <name evidence="2" type="ORF">J1N35_025059</name>
</gene>
<name>A0A9D3V5X1_9ROSI</name>
<protein>
    <submittedName>
        <fullName evidence="2">Uncharacterized protein</fullName>
    </submittedName>
</protein>
<accession>A0A9D3V5X1</accession>
<reference evidence="2 3" key="1">
    <citation type="journal article" date="2021" name="Plant Biotechnol. J.">
        <title>Multi-omics assisted identification of the key and species-specific regulatory components of drought-tolerant mechanisms in Gossypium stocksii.</title>
        <authorList>
            <person name="Yu D."/>
            <person name="Ke L."/>
            <person name="Zhang D."/>
            <person name="Wu Y."/>
            <person name="Sun Y."/>
            <person name="Mei J."/>
            <person name="Sun J."/>
            <person name="Sun Y."/>
        </authorList>
    </citation>
    <scope>NUCLEOTIDE SEQUENCE [LARGE SCALE GENOMIC DNA]</scope>
    <source>
        <strain evidence="3">cv. E1</strain>
        <tissue evidence="2">Leaf</tissue>
    </source>
</reference>
<keyword evidence="1" id="KW-1133">Transmembrane helix</keyword>
<sequence>MKRCVWNGTTVRTACQIVSHNPCFFLSLLVLIIIFFACYFLVSKEVTQLQVEISRWDTKLNSRLKEFRDEFRGEIEVELQTLFEQYLGHQPSVLVTSSSQYKRKGILGGPPWFPSKGSLVVSPMVDLSGSAKVRVVMLHLEGKTLDWHHFFAQR</sequence>
<keyword evidence="1" id="KW-0812">Transmembrane</keyword>
<dbReference type="AlphaFoldDB" id="A0A9D3V5X1"/>
<comment type="caution">
    <text evidence="2">The sequence shown here is derived from an EMBL/GenBank/DDBJ whole genome shotgun (WGS) entry which is preliminary data.</text>
</comment>